<evidence type="ECO:0000259" key="1">
    <source>
        <dbReference type="Pfam" id="PF12680"/>
    </source>
</evidence>
<gene>
    <name evidence="2" type="ORF">OIT44_00130</name>
</gene>
<dbReference type="PANTHER" id="PTHR41252">
    <property type="entry name" value="BLR2505 PROTEIN"/>
    <property type="match status" value="1"/>
</dbReference>
<keyword evidence="3" id="KW-1185">Reference proteome</keyword>
<name>A0ABT3E253_9LACO</name>
<dbReference type="InterPro" id="IPR032710">
    <property type="entry name" value="NTF2-like_dom_sf"/>
</dbReference>
<dbReference type="Gene3D" id="3.10.450.50">
    <property type="match status" value="1"/>
</dbReference>
<dbReference type="Proteomes" id="UP001526225">
    <property type="component" value="Unassembled WGS sequence"/>
</dbReference>
<comment type="caution">
    <text evidence="2">The sequence shown here is derived from an EMBL/GenBank/DDBJ whole genome shotgun (WGS) entry which is preliminary data.</text>
</comment>
<organism evidence="2 3">
    <name type="scientific">Weissella ceti</name>
    <dbReference type="NCBI Taxonomy" id="759620"/>
    <lineage>
        <taxon>Bacteria</taxon>
        <taxon>Bacillati</taxon>
        <taxon>Bacillota</taxon>
        <taxon>Bacilli</taxon>
        <taxon>Lactobacillales</taxon>
        <taxon>Lactobacillaceae</taxon>
        <taxon>Weissella</taxon>
    </lineage>
</organism>
<protein>
    <submittedName>
        <fullName evidence="2">Nuclear transport factor 2 family protein</fullName>
    </submittedName>
</protein>
<accession>A0ABT3E253</accession>
<dbReference type="InterPro" id="IPR037401">
    <property type="entry name" value="SnoaL-like"/>
</dbReference>
<reference evidence="2 3" key="1">
    <citation type="submission" date="2022-10" db="EMBL/GenBank/DDBJ databases">
        <title>Weissella fermenti sp. nov., isolated from fermented cabbage.</title>
        <authorList>
            <person name="Lee J.K."/>
            <person name="Baek J.H."/>
            <person name="Choi D.G."/>
            <person name="Kim J.M."/>
            <person name="Jeon C.O."/>
        </authorList>
    </citation>
    <scope>NUCLEOTIDE SEQUENCE [LARGE SCALE GENOMIC DNA]</scope>
    <source>
        <strain evidence="2 3">KACC 18534</strain>
    </source>
</reference>
<proteinExistence type="predicted"/>
<evidence type="ECO:0000313" key="2">
    <source>
        <dbReference type="EMBL" id="MCW0952503.1"/>
    </source>
</evidence>
<dbReference type="RefSeq" id="WP_213408753.1">
    <property type="nucleotide sequence ID" value="NZ_CP074441.1"/>
</dbReference>
<dbReference type="SUPFAM" id="SSF54427">
    <property type="entry name" value="NTF2-like"/>
    <property type="match status" value="1"/>
</dbReference>
<sequence length="129" mass="14322">MNNYQEIVANTYKLMAQGKIAEFKAALANDIVWREATGAPYAGEFIGPDAVVENVHARLNADWADFKAIDDVYAVNGNTVFVYGEYSGINRQTGKAFSAPFVHLYEINADDKVASFTQITDTKLMWDAM</sequence>
<feature type="domain" description="SnoaL-like" evidence="1">
    <location>
        <begin position="10"/>
        <end position="115"/>
    </location>
</feature>
<evidence type="ECO:0000313" key="3">
    <source>
        <dbReference type="Proteomes" id="UP001526225"/>
    </source>
</evidence>
<dbReference type="Pfam" id="PF12680">
    <property type="entry name" value="SnoaL_2"/>
    <property type="match status" value="1"/>
</dbReference>
<dbReference type="EMBL" id="JAOZFE010000001">
    <property type="protein sequence ID" value="MCW0952503.1"/>
    <property type="molecule type" value="Genomic_DNA"/>
</dbReference>
<dbReference type="PANTHER" id="PTHR41252:SF1">
    <property type="entry name" value="BLR2505 PROTEIN"/>
    <property type="match status" value="1"/>
</dbReference>